<gene>
    <name evidence="3" type="ORF">QF092_05900</name>
</gene>
<protein>
    <submittedName>
        <fullName evidence="3">Polymer-forming cytoskeletal protein</fullName>
    </submittedName>
</protein>
<evidence type="ECO:0000256" key="1">
    <source>
        <dbReference type="ARBA" id="ARBA00044755"/>
    </source>
</evidence>
<comment type="similarity">
    <text evidence="1">Belongs to the bactofilin family.</text>
</comment>
<dbReference type="PANTHER" id="PTHR35024:SF4">
    <property type="entry name" value="POLYMER-FORMING CYTOSKELETAL PROTEIN"/>
    <property type="match status" value="1"/>
</dbReference>
<evidence type="ECO:0000256" key="2">
    <source>
        <dbReference type="SAM" id="MobiDB-lite"/>
    </source>
</evidence>
<feature type="region of interest" description="Disordered" evidence="2">
    <location>
        <begin position="1"/>
        <end position="25"/>
    </location>
</feature>
<dbReference type="InterPro" id="IPR007607">
    <property type="entry name" value="BacA/B"/>
</dbReference>
<dbReference type="Proteomes" id="UP001230978">
    <property type="component" value="Chromosome"/>
</dbReference>
<proteinExistence type="inferred from homology"/>
<dbReference type="Pfam" id="PF04519">
    <property type="entry name" value="Bactofilin"/>
    <property type="match status" value="1"/>
</dbReference>
<dbReference type="RefSeq" id="WP_281468521.1">
    <property type="nucleotide sequence ID" value="NZ_CP124535.1"/>
</dbReference>
<organism evidence="3 4">
    <name type="scientific">Fuscovulum ytuae</name>
    <dbReference type="NCBI Taxonomy" id="3042299"/>
    <lineage>
        <taxon>Bacteria</taxon>
        <taxon>Pseudomonadati</taxon>
        <taxon>Pseudomonadota</taxon>
        <taxon>Alphaproteobacteria</taxon>
        <taxon>Rhodobacterales</taxon>
        <taxon>Paracoccaceae</taxon>
        <taxon>Fuscovulum</taxon>
    </lineage>
</organism>
<evidence type="ECO:0000313" key="4">
    <source>
        <dbReference type="Proteomes" id="UP001230978"/>
    </source>
</evidence>
<keyword evidence="4" id="KW-1185">Reference proteome</keyword>
<accession>A0ABY8Q8X5</accession>
<reference evidence="3 4" key="1">
    <citation type="submission" date="2023-04" db="EMBL/GenBank/DDBJ databases">
        <title>YMD61, complete Genome.</title>
        <authorList>
            <person name="Zhang J."/>
        </authorList>
    </citation>
    <scope>NUCLEOTIDE SEQUENCE [LARGE SCALE GENOMIC DNA]</scope>
    <source>
        <strain evidence="3 4">YMD61</strain>
    </source>
</reference>
<sequence length="128" mass="13039">MFSKTDPIAPPAPPSRSPSSGAATNAGKSILASDLRITGEITSSGAVEVFGDIDGTLSARSLLIGGEGAVKGSVSAETVEVKGKLDGRVSTQTFTLRATAKVEADVNYTSLVIESGAQIEGRFTRPKG</sequence>
<evidence type="ECO:0000313" key="3">
    <source>
        <dbReference type="EMBL" id="WGV17330.1"/>
    </source>
</evidence>
<name>A0ABY8Q8X5_9RHOB</name>
<dbReference type="EMBL" id="CP124535">
    <property type="protein sequence ID" value="WGV17330.1"/>
    <property type="molecule type" value="Genomic_DNA"/>
</dbReference>
<dbReference type="PANTHER" id="PTHR35024">
    <property type="entry name" value="HYPOTHETICAL CYTOSOLIC PROTEIN"/>
    <property type="match status" value="1"/>
</dbReference>